<dbReference type="SMART" id="SM00448">
    <property type="entry name" value="REC"/>
    <property type="match status" value="1"/>
</dbReference>
<evidence type="ECO:0000256" key="4">
    <source>
        <dbReference type="ARBA" id="ARBA00023163"/>
    </source>
</evidence>
<dbReference type="InterPro" id="IPR016032">
    <property type="entry name" value="Sig_transdc_resp-reg_C-effctor"/>
</dbReference>
<dbReference type="PANTHER" id="PTHR43214">
    <property type="entry name" value="TWO-COMPONENT RESPONSE REGULATOR"/>
    <property type="match status" value="1"/>
</dbReference>
<evidence type="ECO:0000256" key="1">
    <source>
        <dbReference type="ARBA" id="ARBA00022553"/>
    </source>
</evidence>
<dbReference type="PRINTS" id="PR00038">
    <property type="entry name" value="HTHLUXR"/>
</dbReference>
<dbReference type="EMBL" id="JACHMF010000001">
    <property type="protein sequence ID" value="MBB4692868.1"/>
    <property type="molecule type" value="Genomic_DNA"/>
</dbReference>
<evidence type="ECO:0000313" key="9">
    <source>
        <dbReference type="Proteomes" id="UP000542742"/>
    </source>
</evidence>
<evidence type="ECO:0000259" key="6">
    <source>
        <dbReference type="PROSITE" id="PS50043"/>
    </source>
</evidence>
<proteinExistence type="predicted"/>
<organism evidence="8 9">
    <name type="scientific">Paractinoplanes abujensis</name>
    <dbReference type="NCBI Taxonomy" id="882441"/>
    <lineage>
        <taxon>Bacteria</taxon>
        <taxon>Bacillati</taxon>
        <taxon>Actinomycetota</taxon>
        <taxon>Actinomycetes</taxon>
        <taxon>Micromonosporales</taxon>
        <taxon>Micromonosporaceae</taxon>
        <taxon>Paractinoplanes</taxon>
    </lineage>
</organism>
<evidence type="ECO:0000256" key="5">
    <source>
        <dbReference type="PROSITE-ProRule" id="PRU00169"/>
    </source>
</evidence>
<dbReference type="AlphaFoldDB" id="A0A7W7CT83"/>
<dbReference type="SUPFAM" id="SSF52172">
    <property type="entry name" value="CheY-like"/>
    <property type="match status" value="1"/>
</dbReference>
<evidence type="ECO:0000259" key="7">
    <source>
        <dbReference type="PROSITE" id="PS50110"/>
    </source>
</evidence>
<feature type="domain" description="Response regulatory" evidence="7">
    <location>
        <begin position="7"/>
        <end position="125"/>
    </location>
</feature>
<dbReference type="PROSITE" id="PS00622">
    <property type="entry name" value="HTH_LUXR_1"/>
    <property type="match status" value="1"/>
</dbReference>
<dbReference type="CDD" id="cd06170">
    <property type="entry name" value="LuxR_C_like"/>
    <property type="match status" value="1"/>
</dbReference>
<accession>A0A7W7CT83</accession>
<keyword evidence="3 8" id="KW-0238">DNA-binding</keyword>
<comment type="caution">
    <text evidence="8">The sequence shown here is derived from an EMBL/GenBank/DDBJ whole genome shotgun (WGS) entry which is preliminary data.</text>
</comment>
<dbReference type="PROSITE" id="PS50043">
    <property type="entry name" value="HTH_LUXR_2"/>
    <property type="match status" value="1"/>
</dbReference>
<feature type="modified residue" description="4-aspartylphosphate" evidence="5">
    <location>
        <position position="58"/>
    </location>
</feature>
<evidence type="ECO:0000313" key="8">
    <source>
        <dbReference type="EMBL" id="MBB4692868.1"/>
    </source>
</evidence>
<protein>
    <submittedName>
        <fullName evidence="8">DNA-binding NarL/FixJ family response regulator</fullName>
    </submittedName>
</protein>
<reference evidence="8 9" key="1">
    <citation type="submission" date="2020-08" db="EMBL/GenBank/DDBJ databases">
        <title>Sequencing the genomes of 1000 actinobacteria strains.</title>
        <authorList>
            <person name="Klenk H.-P."/>
        </authorList>
    </citation>
    <scope>NUCLEOTIDE SEQUENCE [LARGE SCALE GENOMIC DNA]</scope>
    <source>
        <strain evidence="8 9">DSM 45518</strain>
    </source>
</reference>
<dbReference type="Pfam" id="PF00196">
    <property type="entry name" value="GerE"/>
    <property type="match status" value="1"/>
</dbReference>
<keyword evidence="1 5" id="KW-0597">Phosphoprotein</keyword>
<dbReference type="RefSeq" id="WP_203722568.1">
    <property type="nucleotide sequence ID" value="NZ_BOMC01000063.1"/>
</dbReference>
<dbReference type="Proteomes" id="UP000542742">
    <property type="component" value="Unassembled WGS sequence"/>
</dbReference>
<dbReference type="InterPro" id="IPR058245">
    <property type="entry name" value="NreC/VraR/RcsB-like_REC"/>
</dbReference>
<dbReference type="InterPro" id="IPR000792">
    <property type="entry name" value="Tscrpt_reg_LuxR_C"/>
</dbReference>
<keyword evidence="9" id="KW-1185">Reference proteome</keyword>
<keyword evidence="2" id="KW-0805">Transcription regulation</keyword>
<name>A0A7W7CT83_9ACTN</name>
<dbReference type="InterPro" id="IPR011006">
    <property type="entry name" value="CheY-like_superfamily"/>
</dbReference>
<feature type="domain" description="HTH luxR-type" evidence="6">
    <location>
        <begin position="152"/>
        <end position="217"/>
    </location>
</feature>
<dbReference type="GO" id="GO:0006355">
    <property type="term" value="P:regulation of DNA-templated transcription"/>
    <property type="evidence" value="ECO:0007669"/>
    <property type="project" value="InterPro"/>
</dbReference>
<dbReference type="Pfam" id="PF00072">
    <property type="entry name" value="Response_reg"/>
    <property type="match status" value="1"/>
</dbReference>
<dbReference type="Gene3D" id="3.40.50.2300">
    <property type="match status" value="1"/>
</dbReference>
<dbReference type="GO" id="GO:0000160">
    <property type="term" value="P:phosphorelay signal transduction system"/>
    <property type="evidence" value="ECO:0007669"/>
    <property type="project" value="InterPro"/>
</dbReference>
<gene>
    <name evidence="8" type="ORF">BKA14_003016</name>
</gene>
<dbReference type="GO" id="GO:0003677">
    <property type="term" value="F:DNA binding"/>
    <property type="evidence" value="ECO:0007669"/>
    <property type="project" value="UniProtKB-KW"/>
</dbReference>
<evidence type="ECO:0000256" key="2">
    <source>
        <dbReference type="ARBA" id="ARBA00023015"/>
    </source>
</evidence>
<sequence length="234" mass="24046">MPGETTTVLVADGQPLIRGGLAALIAAAPGVAVAGQAADGVEAVRLARALRPHVVLIDVHLPELDGLAATARILEGAPDPSPRVIILTTADRDEHVSAALRCGASGFLLKEISPEDLLDAIRITAGGGRLFAPSVVRRLVEAYVGMPARPAAHAGLTELTVRELEVLRLVATGAGNEVIAGALFIGEATVKTHLNRLMTKLGLTSRAQVVVLAYKTGLVTPALAGRPGVDQVVA</sequence>
<evidence type="ECO:0000256" key="3">
    <source>
        <dbReference type="ARBA" id="ARBA00023125"/>
    </source>
</evidence>
<keyword evidence="4" id="KW-0804">Transcription</keyword>
<dbReference type="PROSITE" id="PS50110">
    <property type="entry name" value="RESPONSE_REGULATORY"/>
    <property type="match status" value="1"/>
</dbReference>
<dbReference type="SUPFAM" id="SSF46894">
    <property type="entry name" value="C-terminal effector domain of the bipartite response regulators"/>
    <property type="match status" value="1"/>
</dbReference>
<dbReference type="InterPro" id="IPR001789">
    <property type="entry name" value="Sig_transdc_resp-reg_receiver"/>
</dbReference>
<dbReference type="CDD" id="cd17535">
    <property type="entry name" value="REC_NarL-like"/>
    <property type="match status" value="1"/>
</dbReference>
<dbReference type="PANTHER" id="PTHR43214:SF24">
    <property type="entry name" value="TRANSCRIPTIONAL REGULATORY PROTEIN NARL-RELATED"/>
    <property type="match status" value="1"/>
</dbReference>
<dbReference type="SMART" id="SM00421">
    <property type="entry name" value="HTH_LUXR"/>
    <property type="match status" value="1"/>
</dbReference>
<dbReference type="InterPro" id="IPR039420">
    <property type="entry name" value="WalR-like"/>
</dbReference>